<dbReference type="OrthoDB" id="6717713at2"/>
<gene>
    <name evidence="2" type="ORF">A9Z60_03700</name>
</gene>
<dbReference type="RefSeq" id="WP_066893731.1">
    <property type="nucleotide sequence ID" value="NZ_LZDN01000039.1"/>
</dbReference>
<comment type="caution">
    <text evidence="2">The sequence shown here is derived from an EMBL/GenBank/DDBJ whole genome shotgun (WGS) entry which is preliminary data.</text>
</comment>
<organism evidence="2 3">
    <name type="scientific">Moraxella nonliquefaciens</name>
    <dbReference type="NCBI Taxonomy" id="478"/>
    <lineage>
        <taxon>Bacteria</taxon>
        <taxon>Pseudomonadati</taxon>
        <taxon>Pseudomonadota</taxon>
        <taxon>Gammaproteobacteria</taxon>
        <taxon>Moraxellales</taxon>
        <taxon>Moraxellaceae</taxon>
        <taxon>Moraxella</taxon>
    </lineage>
</organism>
<accession>A0A1B8PIF4</accession>
<evidence type="ECO:0000313" key="3">
    <source>
        <dbReference type="Proteomes" id="UP000092671"/>
    </source>
</evidence>
<evidence type="ECO:0000313" key="2">
    <source>
        <dbReference type="EMBL" id="OBX49483.1"/>
    </source>
</evidence>
<dbReference type="Proteomes" id="UP000092671">
    <property type="component" value="Unassembled WGS sequence"/>
</dbReference>
<feature type="compositionally biased region" description="Basic and acidic residues" evidence="1">
    <location>
        <begin position="208"/>
        <end position="219"/>
    </location>
</feature>
<dbReference type="AlphaFoldDB" id="A0A1B8PIF4"/>
<feature type="compositionally biased region" description="Polar residues" evidence="1">
    <location>
        <begin position="220"/>
        <end position="229"/>
    </location>
</feature>
<protein>
    <recommendedName>
        <fullName evidence="4">Single-stranded DNA-binding protein</fullName>
    </recommendedName>
</protein>
<sequence length="239" mass="26591">MSFFSDIKQADKLEEVKDTVGGGYSVIPSGVYDATIKFAYTGQSKHGAKSITFGFDVGGREITETMYVTNRNKETFYTKDGKKYPLPAYTTANDISRLALKGKQITELKTEEKVLELYDFDIRGKKKTAVDCLTALHGQQVKLGIKQVKAFKQVKNHDGKYVDGDEIRESNVIDKAFHATNSKTVNELLAKKESAEFVSEWKTKWENKVDDKTGGREPAKSTSQATAETASIDDDVFGD</sequence>
<evidence type="ECO:0000256" key="1">
    <source>
        <dbReference type="SAM" id="MobiDB-lite"/>
    </source>
</evidence>
<dbReference type="EMBL" id="LZDN01000039">
    <property type="protein sequence ID" value="OBX49483.1"/>
    <property type="molecule type" value="Genomic_DNA"/>
</dbReference>
<feature type="region of interest" description="Disordered" evidence="1">
    <location>
        <begin position="208"/>
        <end position="239"/>
    </location>
</feature>
<proteinExistence type="predicted"/>
<evidence type="ECO:0008006" key="4">
    <source>
        <dbReference type="Google" id="ProtNLM"/>
    </source>
</evidence>
<reference evidence="2 3" key="1">
    <citation type="submission" date="2016-06" db="EMBL/GenBank/DDBJ databases">
        <title>Draft genome of Moraxella nonliquefaciens CCUG 60284.</title>
        <authorList>
            <person name="Salva-Serra F."/>
            <person name="Engstrom-Jakobsson H."/>
            <person name="Thorell K."/>
            <person name="Gonzales-Siles L."/>
            <person name="Karlsson R."/>
            <person name="Boulund F."/>
            <person name="Engstrand L."/>
            <person name="Kristiansson E."/>
            <person name="Moore E."/>
        </authorList>
    </citation>
    <scope>NUCLEOTIDE SEQUENCE [LARGE SCALE GENOMIC DNA]</scope>
    <source>
        <strain evidence="2 3">CCUG 60284</strain>
    </source>
</reference>
<name>A0A1B8PIF4_MORNO</name>